<keyword evidence="1" id="KW-0862">Zinc</keyword>
<dbReference type="InterPro" id="IPR041686">
    <property type="entry name" value="Znf-CCCH_3"/>
</dbReference>
<keyword evidence="1" id="KW-0863">Zinc-finger</keyword>
<feature type="zinc finger region" description="C3H1-type" evidence="1">
    <location>
        <begin position="62"/>
        <end position="84"/>
    </location>
</feature>
<dbReference type="EMBL" id="JAANHZ010000306">
    <property type="protein sequence ID" value="KAG5312690.1"/>
    <property type="molecule type" value="Genomic_DNA"/>
</dbReference>
<evidence type="ECO:0000256" key="1">
    <source>
        <dbReference type="PROSITE-ProRule" id="PRU00723"/>
    </source>
</evidence>
<dbReference type="AlphaFoldDB" id="A0A836EHA3"/>
<evidence type="ECO:0000259" key="3">
    <source>
        <dbReference type="PROSITE" id="PS50103"/>
    </source>
</evidence>
<evidence type="ECO:0000256" key="2">
    <source>
        <dbReference type="SAM" id="MobiDB-lite"/>
    </source>
</evidence>
<reference evidence="4" key="1">
    <citation type="submission" date="2020-02" db="EMBL/GenBank/DDBJ databases">
        <title>Relaxed selection underlies rapid genomic changes in the transitions from sociality to social parasitism in ants.</title>
        <authorList>
            <person name="Bi X."/>
        </authorList>
    </citation>
    <scope>NUCLEOTIDE SEQUENCE</scope>
    <source>
        <strain evidence="4">BGI-DK2013a</strain>
        <tissue evidence="4">Whole body</tissue>
    </source>
</reference>
<dbReference type="Gene3D" id="4.10.1000.10">
    <property type="entry name" value="Zinc finger, CCCH-type"/>
    <property type="match status" value="1"/>
</dbReference>
<feature type="region of interest" description="Disordered" evidence="2">
    <location>
        <begin position="258"/>
        <end position="345"/>
    </location>
</feature>
<dbReference type="InterPro" id="IPR000571">
    <property type="entry name" value="Znf_CCCH"/>
</dbReference>
<keyword evidence="1" id="KW-0479">Metal-binding</keyword>
<feature type="region of interest" description="Disordered" evidence="2">
    <location>
        <begin position="141"/>
        <end position="197"/>
    </location>
</feature>
<feature type="compositionally biased region" description="Polar residues" evidence="2">
    <location>
        <begin position="307"/>
        <end position="323"/>
    </location>
</feature>
<evidence type="ECO:0000313" key="5">
    <source>
        <dbReference type="Proteomes" id="UP000667349"/>
    </source>
</evidence>
<accession>A0A836EHA3</accession>
<keyword evidence="5" id="KW-1185">Reference proteome</keyword>
<dbReference type="GO" id="GO:0008270">
    <property type="term" value="F:zinc ion binding"/>
    <property type="evidence" value="ECO:0007669"/>
    <property type="project" value="UniProtKB-KW"/>
</dbReference>
<feature type="compositionally biased region" description="Polar residues" evidence="2">
    <location>
        <begin position="153"/>
        <end position="168"/>
    </location>
</feature>
<sequence>MVNRSSPLIRNRNFAKRSSAYPTRPRSTESLEKFLISVFSKEHDHSSFYKFLQMEHNHKNLDCYFFYYSTCKKGDFCPYRHEPSALGCETMCTYWQQGNCLNEHCNFRHMELKKNRKSIPCYWETQPGGCRKPHCPFMHTSPRTISGDPINPVKTTEVATKSPNQEWLNRQDDPKYDGSSTTESDQGRGNSEAGSFIGSPAVDPLIVKFEEATLSLPPSLQTNMNLPNALNIPKSLTIPNNPNSLNIPGNISVANNLNVPPANSQSSPCHHTLSYPHHQQNLHSHSSGQSLSSLQNQQSSPLLQQSPYTSIHTQQTSQPQTSRFPFPFLESDNESTPSPVKSQPKVPYCKTYEQMRLEEIQAESAAYYSYETSNYGLHQTQMSKTIGTKRWIRTSKTKKEEVTKELNFKILSLEEIDTPSVSEPSSLIEAKSMKRRSIDEQCDKESANSAKKCKISSEFAKSSEPVVKVQPIKLRRSLKMETQIQPTCEMQVQTEIQPCEDVTINKCLATDSQGDQTSCSEEKQKNHSNETSYCERLENYVDELVNRKVDVEIRLCDSSTNEEKIQVQPEQSDDRSSVVTCTEDVETSLLADQPYDQQCTQIDEEYLRLDTSADDIMRDIEDLLN</sequence>
<dbReference type="SMART" id="SM00356">
    <property type="entry name" value="ZnF_C3H1"/>
    <property type="match status" value="3"/>
</dbReference>
<feature type="compositionally biased region" description="Polar residues" evidence="2">
    <location>
        <begin position="178"/>
        <end position="193"/>
    </location>
</feature>
<proteinExistence type="predicted"/>
<feature type="domain" description="C3H1-type" evidence="3">
    <location>
        <begin position="91"/>
        <end position="112"/>
    </location>
</feature>
<feature type="compositionally biased region" description="Low complexity" evidence="2">
    <location>
        <begin position="276"/>
        <end position="306"/>
    </location>
</feature>
<feature type="zinc finger region" description="C3H1-type" evidence="1">
    <location>
        <begin position="115"/>
        <end position="142"/>
    </location>
</feature>
<organism evidence="4 5">
    <name type="scientific">Acromyrmex insinuator</name>
    <dbReference type="NCBI Taxonomy" id="230686"/>
    <lineage>
        <taxon>Eukaryota</taxon>
        <taxon>Metazoa</taxon>
        <taxon>Ecdysozoa</taxon>
        <taxon>Arthropoda</taxon>
        <taxon>Hexapoda</taxon>
        <taxon>Insecta</taxon>
        <taxon>Pterygota</taxon>
        <taxon>Neoptera</taxon>
        <taxon>Endopterygota</taxon>
        <taxon>Hymenoptera</taxon>
        <taxon>Apocrita</taxon>
        <taxon>Aculeata</taxon>
        <taxon>Formicoidea</taxon>
        <taxon>Formicidae</taxon>
        <taxon>Myrmicinae</taxon>
        <taxon>Acromyrmex</taxon>
    </lineage>
</organism>
<dbReference type="Proteomes" id="UP000667349">
    <property type="component" value="Unassembled WGS sequence"/>
</dbReference>
<dbReference type="PROSITE" id="PS50103">
    <property type="entry name" value="ZF_C3H1"/>
    <property type="match status" value="3"/>
</dbReference>
<feature type="non-terminal residue" evidence="4">
    <location>
        <position position="625"/>
    </location>
</feature>
<dbReference type="Pfam" id="PF15663">
    <property type="entry name" value="zf-CCCH_3"/>
    <property type="match status" value="1"/>
</dbReference>
<feature type="zinc finger region" description="C3H1-type" evidence="1">
    <location>
        <begin position="91"/>
        <end position="112"/>
    </location>
</feature>
<feature type="compositionally biased region" description="Polar residues" evidence="2">
    <location>
        <begin position="258"/>
        <end position="269"/>
    </location>
</feature>
<gene>
    <name evidence="4" type="primary">Zc3h11a</name>
    <name evidence="4" type="ORF">G6Z75_0008861</name>
</gene>
<feature type="domain" description="C3H1-type" evidence="3">
    <location>
        <begin position="62"/>
        <end position="84"/>
    </location>
</feature>
<dbReference type="PANTHER" id="PTHR15725:SF14">
    <property type="entry name" value="ZINC FINGER CCCH DOMAIN-CONTAINING PROTEIN 11A"/>
    <property type="match status" value="1"/>
</dbReference>
<protein>
    <submittedName>
        <fullName evidence="4">ZC11A protein</fullName>
    </submittedName>
</protein>
<comment type="caution">
    <text evidence="4">The sequence shown here is derived from an EMBL/GenBank/DDBJ whole genome shotgun (WGS) entry which is preliminary data.</text>
</comment>
<dbReference type="PANTHER" id="PTHR15725">
    <property type="entry name" value="ZN-FINGER, C-X8-C-X5-C-X3-H TYPE-CONTAINING"/>
    <property type="match status" value="1"/>
</dbReference>
<name>A0A836EHA3_9HYME</name>
<feature type="non-terminal residue" evidence="4">
    <location>
        <position position="1"/>
    </location>
</feature>
<evidence type="ECO:0000313" key="4">
    <source>
        <dbReference type="EMBL" id="KAG5312690.1"/>
    </source>
</evidence>
<feature type="domain" description="C3H1-type" evidence="3">
    <location>
        <begin position="115"/>
        <end position="142"/>
    </location>
</feature>